<evidence type="ECO:0000313" key="10">
    <source>
        <dbReference type="Proteomes" id="UP000249688"/>
    </source>
</evidence>
<dbReference type="PROSITE" id="PS50928">
    <property type="entry name" value="ABC_TM1"/>
    <property type="match status" value="1"/>
</dbReference>
<dbReference type="InterPro" id="IPR035906">
    <property type="entry name" value="MetI-like_sf"/>
</dbReference>
<evidence type="ECO:0000256" key="5">
    <source>
        <dbReference type="ARBA" id="ARBA00022989"/>
    </source>
</evidence>
<comment type="similarity">
    <text evidence="7">Belongs to the binding-protein-dependent transport system permease family.</text>
</comment>
<dbReference type="InterPro" id="IPR045621">
    <property type="entry name" value="BPD_transp_1_N"/>
</dbReference>
<dbReference type="GO" id="GO:0005886">
    <property type="term" value="C:plasma membrane"/>
    <property type="evidence" value="ECO:0007669"/>
    <property type="project" value="UniProtKB-SubCell"/>
</dbReference>
<dbReference type="SUPFAM" id="SSF161098">
    <property type="entry name" value="MetI-like"/>
    <property type="match status" value="1"/>
</dbReference>
<feature type="transmembrane region" description="Helical" evidence="7">
    <location>
        <begin position="283"/>
        <end position="309"/>
    </location>
</feature>
<dbReference type="GO" id="GO:0055085">
    <property type="term" value="P:transmembrane transport"/>
    <property type="evidence" value="ECO:0007669"/>
    <property type="project" value="InterPro"/>
</dbReference>
<dbReference type="OrthoDB" id="9805855at2"/>
<feature type="domain" description="ABC transmembrane type-1" evidence="8">
    <location>
        <begin position="97"/>
        <end position="306"/>
    </location>
</feature>
<feature type="transmembrane region" description="Helical" evidence="7">
    <location>
        <begin position="237"/>
        <end position="263"/>
    </location>
</feature>
<keyword evidence="6 7" id="KW-0472">Membrane</keyword>
<dbReference type="Proteomes" id="UP000249688">
    <property type="component" value="Unassembled WGS sequence"/>
</dbReference>
<feature type="transmembrane region" description="Helical" evidence="7">
    <location>
        <begin position="136"/>
        <end position="157"/>
    </location>
</feature>
<dbReference type="InterPro" id="IPR000515">
    <property type="entry name" value="MetI-like"/>
</dbReference>
<protein>
    <submittedName>
        <fullName evidence="9">Peptide/nickel transport system permease protein</fullName>
    </submittedName>
</protein>
<evidence type="ECO:0000256" key="1">
    <source>
        <dbReference type="ARBA" id="ARBA00004651"/>
    </source>
</evidence>
<evidence type="ECO:0000256" key="7">
    <source>
        <dbReference type="RuleBase" id="RU363032"/>
    </source>
</evidence>
<keyword evidence="2 7" id="KW-0813">Transport</keyword>
<evidence type="ECO:0000259" key="8">
    <source>
        <dbReference type="PROSITE" id="PS50928"/>
    </source>
</evidence>
<comment type="caution">
    <text evidence="9">The sequence shown here is derived from an EMBL/GenBank/DDBJ whole genome shotgun (WGS) entry which is preliminary data.</text>
</comment>
<accession>A0A2W7I9Q5</accession>
<keyword evidence="10" id="KW-1185">Reference proteome</keyword>
<proteinExistence type="inferred from homology"/>
<keyword evidence="3" id="KW-1003">Cell membrane</keyword>
<organism evidence="9 10">
    <name type="scientific">Humitalea rosea</name>
    <dbReference type="NCBI Taxonomy" id="990373"/>
    <lineage>
        <taxon>Bacteria</taxon>
        <taxon>Pseudomonadati</taxon>
        <taxon>Pseudomonadota</taxon>
        <taxon>Alphaproteobacteria</taxon>
        <taxon>Acetobacterales</taxon>
        <taxon>Roseomonadaceae</taxon>
        <taxon>Humitalea</taxon>
    </lineage>
</organism>
<dbReference type="PANTHER" id="PTHR43163:SF6">
    <property type="entry name" value="DIPEPTIDE TRANSPORT SYSTEM PERMEASE PROTEIN DPPB-RELATED"/>
    <property type="match status" value="1"/>
</dbReference>
<dbReference type="CDD" id="cd06261">
    <property type="entry name" value="TM_PBP2"/>
    <property type="match status" value="1"/>
</dbReference>
<evidence type="ECO:0000256" key="6">
    <source>
        <dbReference type="ARBA" id="ARBA00023136"/>
    </source>
</evidence>
<dbReference type="RefSeq" id="WP_111398903.1">
    <property type="nucleotide sequence ID" value="NZ_QKYU01000015.1"/>
</dbReference>
<feature type="transmembrane region" description="Helical" evidence="7">
    <location>
        <begin position="103"/>
        <end position="124"/>
    </location>
</feature>
<dbReference type="EMBL" id="QKYU01000015">
    <property type="protein sequence ID" value="PZW43636.1"/>
    <property type="molecule type" value="Genomic_DNA"/>
</dbReference>
<name>A0A2W7I9Q5_9PROT</name>
<evidence type="ECO:0000256" key="4">
    <source>
        <dbReference type="ARBA" id="ARBA00022692"/>
    </source>
</evidence>
<reference evidence="9 10" key="1">
    <citation type="submission" date="2018-06" db="EMBL/GenBank/DDBJ databases">
        <title>Genomic Encyclopedia of Archaeal and Bacterial Type Strains, Phase II (KMG-II): from individual species to whole genera.</title>
        <authorList>
            <person name="Goeker M."/>
        </authorList>
    </citation>
    <scope>NUCLEOTIDE SEQUENCE [LARGE SCALE GENOMIC DNA]</scope>
    <source>
        <strain evidence="9 10">DSM 24525</strain>
    </source>
</reference>
<evidence type="ECO:0000313" key="9">
    <source>
        <dbReference type="EMBL" id="PZW43636.1"/>
    </source>
</evidence>
<dbReference type="Pfam" id="PF19300">
    <property type="entry name" value="BPD_transp_1_N"/>
    <property type="match status" value="1"/>
</dbReference>
<dbReference type="PANTHER" id="PTHR43163">
    <property type="entry name" value="DIPEPTIDE TRANSPORT SYSTEM PERMEASE PROTEIN DPPB-RELATED"/>
    <property type="match status" value="1"/>
</dbReference>
<sequence>MLWLLRRLGTSLLLMWVVASIVFLALHVVPGDPAEVLLSTGGTSPDPYAVAELRTRLGLDLPLHVQYGAFLAGLARGDLGVSLVDDYPVAEEIMLRLPRTLELILAGSLIAVLVGLPAGTYAAVRHGSGFDRGAGATAAVLQSVPVFVLGTLLILLFAQTLRWMPAGGYVPASESLLRHLVLLLLPALAVGKGLAAVVYRMTRASVLDALSRDHVRTARAKGLTPRRVLARHVVRNALSPVATVLGLHMGALLGGTVLVEYVFNWPGLSTPLLRAVEARDYPMVVGIILTVSALFLLINLAMDFLYAALDPRILRS</sequence>
<comment type="subcellular location">
    <subcellularLocation>
        <location evidence="1 7">Cell membrane</location>
        <topology evidence="1 7">Multi-pass membrane protein</topology>
    </subcellularLocation>
</comment>
<evidence type="ECO:0000256" key="2">
    <source>
        <dbReference type="ARBA" id="ARBA00022448"/>
    </source>
</evidence>
<dbReference type="Pfam" id="PF00528">
    <property type="entry name" value="BPD_transp_1"/>
    <property type="match status" value="1"/>
</dbReference>
<keyword evidence="5 7" id="KW-1133">Transmembrane helix</keyword>
<gene>
    <name evidence="9" type="ORF">C8P66_115101</name>
</gene>
<feature type="transmembrane region" description="Helical" evidence="7">
    <location>
        <begin position="12"/>
        <end position="29"/>
    </location>
</feature>
<feature type="transmembrane region" description="Helical" evidence="7">
    <location>
        <begin position="177"/>
        <end position="199"/>
    </location>
</feature>
<dbReference type="Gene3D" id="1.10.3720.10">
    <property type="entry name" value="MetI-like"/>
    <property type="match status" value="1"/>
</dbReference>
<keyword evidence="4 7" id="KW-0812">Transmembrane</keyword>
<dbReference type="AlphaFoldDB" id="A0A2W7I9Q5"/>
<evidence type="ECO:0000256" key="3">
    <source>
        <dbReference type="ARBA" id="ARBA00022475"/>
    </source>
</evidence>